<feature type="binding site" evidence="10">
    <location>
        <position position="175"/>
    </location>
    <ligand>
        <name>thiamine diphosphate</name>
        <dbReference type="ChEBI" id="CHEBI:58937"/>
    </ligand>
</feature>
<dbReference type="PANTHER" id="PTHR43322">
    <property type="entry name" value="1-D-DEOXYXYLULOSE 5-PHOSPHATE SYNTHASE-RELATED"/>
    <property type="match status" value="1"/>
</dbReference>
<feature type="binding site" evidence="10">
    <location>
        <begin position="147"/>
        <end position="148"/>
    </location>
    <ligand>
        <name>thiamine diphosphate</name>
        <dbReference type="ChEBI" id="CHEBI:58937"/>
    </ligand>
</feature>
<dbReference type="InterPro" id="IPR049557">
    <property type="entry name" value="Transketolase_CS"/>
</dbReference>
<proteinExistence type="inferred from homology"/>
<protein>
    <recommendedName>
        <fullName evidence="10">1-deoxy-D-xylulose-5-phosphate synthase</fullName>
        <ecNumber evidence="10">2.2.1.7</ecNumber>
    </recommendedName>
    <alternativeName>
        <fullName evidence="10">1-deoxyxylulose-5-phosphate synthase</fullName>
        <shortName evidence="10">DXP synthase</shortName>
        <shortName evidence="10">DXPS</shortName>
    </alternativeName>
</protein>
<dbReference type="Gene3D" id="3.40.50.970">
    <property type="match status" value="2"/>
</dbReference>
<dbReference type="PROSITE" id="PS00802">
    <property type="entry name" value="TRANSKETOLASE_2"/>
    <property type="match status" value="1"/>
</dbReference>
<reference evidence="12 13" key="1">
    <citation type="submission" date="2024-08" db="EMBL/GenBank/DDBJ databases">
        <title>Whole-genome sequencing of halo(alkali)philic microorganisms from hypersaline lakes.</title>
        <authorList>
            <person name="Sorokin D.Y."/>
            <person name="Merkel A.Y."/>
            <person name="Messina E."/>
            <person name="Yakimov M."/>
        </authorList>
    </citation>
    <scope>NUCLEOTIDE SEQUENCE [LARGE SCALE GENOMIC DNA]</scope>
    <source>
        <strain evidence="12 13">Cl-TMA</strain>
    </source>
</reference>
<gene>
    <name evidence="10 12" type="primary">dxs</name>
    <name evidence="12" type="ORF">ACERLL_09765</name>
</gene>
<dbReference type="InterPro" id="IPR020826">
    <property type="entry name" value="Transketolase_BS"/>
</dbReference>
<keyword evidence="13" id="KW-1185">Reference proteome</keyword>
<evidence type="ECO:0000259" key="11">
    <source>
        <dbReference type="SMART" id="SM00861"/>
    </source>
</evidence>
<evidence type="ECO:0000256" key="2">
    <source>
        <dbReference type="ARBA" id="ARBA00011081"/>
    </source>
</evidence>
<keyword evidence="6 10" id="KW-0460">Magnesium</keyword>
<feature type="binding site" evidence="10">
    <location>
        <position position="175"/>
    </location>
    <ligand>
        <name>Mg(2+)</name>
        <dbReference type="ChEBI" id="CHEBI:18420"/>
    </ligand>
</feature>
<evidence type="ECO:0000313" key="12">
    <source>
        <dbReference type="EMBL" id="MFA9461109.1"/>
    </source>
</evidence>
<dbReference type="HAMAP" id="MF_00315">
    <property type="entry name" value="DXP_synth"/>
    <property type="match status" value="1"/>
</dbReference>
<dbReference type="EC" id="2.2.1.7" evidence="10"/>
<comment type="function">
    <text evidence="10">Catalyzes the acyloin condensation reaction between C atoms 2 and 3 of pyruvate and glyceraldehyde 3-phosphate to yield 1-deoxy-D-xylulose-5-phosphate (DXP).</text>
</comment>
<dbReference type="GO" id="GO:0008661">
    <property type="term" value="F:1-deoxy-D-xylulose-5-phosphate synthase activity"/>
    <property type="evidence" value="ECO:0007669"/>
    <property type="project" value="UniProtKB-EC"/>
</dbReference>
<keyword evidence="9 10" id="KW-0414">Isoprene biosynthesis</keyword>
<evidence type="ECO:0000256" key="4">
    <source>
        <dbReference type="ARBA" id="ARBA00022679"/>
    </source>
</evidence>
<evidence type="ECO:0000256" key="6">
    <source>
        <dbReference type="ARBA" id="ARBA00022842"/>
    </source>
</evidence>
<dbReference type="RefSeq" id="WP_373655895.1">
    <property type="nucleotide sequence ID" value="NZ_JBGUAW010000006.1"/>
</dbReference>
<evidence type="ECO:0000256" key="5">
    <source>
        <dbReference type="ARBA" id="ARBA00022723"/>
    </source>
</evidence>
<evidence type="ECO:0000256" key="3">
    <source>
        <dbReference type="ARBA" id="ARBA00011738"/>
    </source>
</evidence>
<feature type="binding site" evidence="10">
    <location>
        <begin position="115"/>
        <end position="117"/>
    </location>
    <ligand>
        <name>thiamine diphosphate</name>
        <dbReference type="ChEBI" id="CHEBI:58937"/>
    </ligand>
</feature>
<feature type="binding site" evidence="10">
    <location>
        <position position="282"/>
    </location>
    <ligand>
        <name>thiamine diphosphate</name>
        <dbReference type="ChEBI" id="CHEBI:58937"/>
    </ligand>
</feature>
<dbReference type="PROSITE" id="PS00801">
    <property type="entry name" value="TRANSKETOLASE_1"/>
    <property type="match status" value="1"/>
</dbReference>
<dbReference type="Pfam" id="PF02779">
    <property type="entry name" value="Transket_pyr"/>
    <property type="match status" value="1"/>
</dbReference>
<keyword evidence="8 10" id="KW-0786">Thiamine pyrophosphate</keyword>
<dbReference type="CDD" id="cd02007">
    <property type="entry name" value="TPP_DXS"/>
    <property type="match status" value="1"/>
</dbReference>
<dbReference type="Proteomes" id="UP001575181">
    <property type="component" value="Unassembled WGS sequence"/>
</dbReference>
<comment type="pathway">
    <text evidence="1 10">Metabolic intermediate biosynthesis; 1-deoxy-D-xylulose 5-phosphate biosynthesis; 1-deoxy-D-xylulose 5-phosphate from D-glyceraldehyde 3-phosphate and pyruvate: step 1/1.</text>
</comment>
<dbReference type="InterPro" id="IPR009014">
    <property type="entry name" value="Transketo_C/PFOR_II"/>
</dbReference>
<dbReference type="Pfam" id="PF02780">
    <property type="entry name" value="Transketolase_C"/>
    <property type="match status" value="1"/>
</dbReference>
<keyword evidence="7 10" id="KW-0784">Thiamine biosynthesis</keyword>
<dbReference type="PANTHER" id="PTHR43322:SF5">
    <property type="entry name" value="1-DEOXY-D-XYLULOSE-5-PHOSPHATE SYNTHASE, CHLOROPLASTIC"/>
    <property type="match status" value="1"/>
</dbReference>
<accession>A0ABV4TWZ3</accession>
<dbReference type="InterPro" id="IPR005477">
    <property type="entry name" value="Dxylulose-5-P_synthase"/>
</dbReference>
<comment type="catalytic activity">
    <reaction evidence="10">
        <text>D-glyceraldehyde 3-phosphate + pyruvate + H(+) = 1-deoxy-D-xylulose 5-phosphate + CO2</text>
        <dbReference type="Rhea" id="RHEA:12605"/>
        <dbReference type="ChEBI" id="CHEBI:15361"/>
        <dbReference type="ChEBI" id="CHEBI:15378"/>
        <dbReference type="ChEBI" id="CHEBI:16526"/>
        <dbReference type="ChEBI" id="CHEBI:57792"/>
        <dbReference type="ChEBI" id="CHEBI:59776"/>
        <dbReference type="EC" id="2.2.1.7"/>
    </reaction>
</comment>
<dbReference type="SMART" id="SM00861">
    <property type="entry name" value="Transket_pyr"/>
    <property type="match status" value="1"/>
</dbReference>
<dbReference type="InterPro" id="IPR033248">
    <property type="entry name" value="Transketolase_C"/>
</dbReference>
<comment type="subunit">
    <text evidence="3 10">Homodimer.</text>
</comment>
<sequence>MSQLLDTINYPEDLRSLEESQLPELAAELRAFLLESLSETGGHLGANLGTVELTLALHYAFSTPRDRLVWDVGHQAYVHKLLTGRRGAFGTIRQAGGLSGFPKRKESPYDTFGVGHASTSISAALGMAQAAAEQGEDRAVTAIIGDGAMTAGMAFEALNHAGHLNANLLVILNDNEMSISPNVGALSKRFSRLIAGRWYNRMRDNADRALARIPPARDFAKRAEEHFKGLITPGTLFEELGFNYIGPVDGHNLEELLPILTNLRGMDGPRLLHVVTRKGKGYEPAENEPTKYHGVTPFDPVTGAPRKSGGGAQAYTKVFGDALCEVAAADARVTGITPAMREGSGLVEFEQQFPERFFDVGIAEQHALTFAAGQACEGLRPVVAIYSTFLQRAYDQLIHDIAIQNLPVVFAIDRAGIVGPDGPTHGGNFDLSFLRPIPNMTIMTPANELDLRNMLATGLALDGPSALRYPKDKAVGLAMSGPPEPLEVGKAEVVREGNGDQALLVFGPFMGAALEAAEATDATVVNMRFVKPLDTALLAELAVSHSHLVTVEENALAGGAGEAVQAFIGTLDAEVEVRCLGLPDAFVPQGERGALLTEYGLDARGMTACLQELAQPRQVARECSQK</sequence>
<dbReference type="NCBIfam" id="NF003933">
    <property type="entry name" value="PRK05444.2-2"/>
    <property type="match status" value="1"/>
</dbReference>
<keyword evidence="4 10" id="KW-0808">Transferase</keyword>
<evidence type="ECO:0000256" key="8">
    <source>
        <dbReference type="ARBA" id="ARBA00023052"/>
    </source>
</evidence>
<dbReference type="SUPFAM" id="SSF52922">
    <property type="entry name" value="TK C-terminal domain-like"/>
    <property type="match status" value="1"/>
</dbReference>
<dbReference type="InterPro" id="IPR029061">
    <property type="entry name" value="THDP-binding"/>
</dbReference>
<dbReference type="EMBL" id="JBGUAW010000006">
    <property type="protein sequence ID" value="MFA9461109.1"/>
    <property type="molecule type" value="Genomic_DNA"/>
</dbReference>
<feature type="domain" description="Transketolase-like pyrimidine-binding" evidence="11">
    <location>
        <begin position="313"/>
        <end position="477"/>
    </location>
</feature>
<feature type="binding site" evidence="10">
    <location>
        <position position="364"/>
    </location>
    <ligand>
        <name>thiamine diphosphate</name>
        <dbReference type="ChEBI" id="CHEBI:58937"/>
    </ligand>
</feature>
<feature type="binding site" evidence="10">
    <location>
        <position position="74"/>
    </location>
    <ligand>
        <name>thiamine diphosphate</name>
        <dbReference type="ChEBI" id="CHEBI:58937"/>
    </ligand>
</feature>
<comment type="similarity">
    <text evidence="2 10">Belongs to the transketolase family. DXPS subfamily.</text>
</comment>
<feature type="binding site" evidence="10">
    <location>
        <position position="146"/>
    </location>
    <ligand>
        <name>Mg(2+)</name>
        <dbReference type="ChEBI" id="CHEBI:18420"/>
    </ligand>
</feature>
<keyword evidence="5 10" id="KW-0479">Metal-binding</keyword>
<dbReference type="SUPFAM" id="SSF52518">
    <property type="entry name" value="Thiamin diphosphate-binding fold (THDP-binding)"/>
    <property type="match status" value="2"/>
</dbReference>
<dbReference type="Pfam" id="PF13292">
    <property type="entry name" value="DXP_synthase_N"/>
    <property type="match status" value="1"/>
</dbReference>
<evidence type="ECO:0000313" key="13">
    <source>
        <dbReference type="Proteomes" id="UP001575181"/>
    </source>
</evidence>
<evidence type="ECO:0000256" key="9">
    <source>
        <dbReference type="ARBA" id="ARBA00023229"/>
    </source>
</evidence>
<dbReference type="Gene3D" id="3.40.50.920">
    <property type="match status" value="1"/>
</dbReference>
<organism evidence="12 13">
    <name type="scientific">Thiohalorhabdus methylotrophus</name>
    <dbReference type="NCBI Taxonomy" id="3242694"/>
    <lineage>
        <taxon>Bacteria</taxon>
        <taxon>Pseudomonadati</taxon>
        <taxon>Pseudomonadota</taxon>
        <taxon>Gammaproteobacteria</taxon>
        <taxon>Thiohalorhabdales</taxon>
        <taxon>Thiohalorhabdaceae</taxon>
        <taxon>Thiohalorhabdus</taxon>
    </lineage>
</organism>
<evidence type="ECO:0000256" key="10">
    <source>
        <dbReference type="HAMAP-Rule" id="MF_00315"/>
    </source>
</evidence>
<dbReference type="NCBIfam" id="TIGR00204">
    <property type="entry name" value="dxs"/>
    <property type="match status" value="1"/>
</dbReference>
<comment type="cofactor">
    <cofactor evidence="10">
        <name>Mg(2+)</name>
        <dbReference type="ChEBI" id="CHEBI:18420"/>
    </cofactor>
    <text evidence="10">Binds 1 Mg(2+) ion per subunit.</text>
</comment>
<evidence type="ECO:0000256" key="7">
    <source>
        <dbReference type="ARBA" id="ARBA00022977"/>
    </source>
</evidence>
<dbReference type="InterPro" id="IPR005475">
    <property type="entry name" value="Transketolase-like_Pyr-bd"/>
</dbReference>
<evidence type="ECO:0000256" key="1">
    <source>
        <dbReference type="ARBA" id="ARBA00004980"/>
    </source>
</evidence>
<comment type="caution">
    <text evidence="12">The sequence shown here is derived from an EMBL/GenBank/DDBJ whole genome shotgun (WGS) entry which is preliminary data.</text>
</comment>
<comment type="cofactor">
    <cofactor evidence="10">
        <name>thiamine diphosphate</name>
        <dbReference type="ChEBI" id="CHEBI:58937"/>
    </cofactor>
    <text evidence="10">Binds 1 thiamine pyrophosphate per subunit.</text>
</comment>
<name>A0ABV4TWZ3_9GAMM</name>
<dbReference type="CDD" id="cd07033">
    <property type="entry name" value="TPP_PYR_DXS_TK_like"/>
    <property type="match status" value="1"/>
</dbReference>